<dbReference type="PROSITE" id="PS50850">
    <property type="entry name" value="MFS"/>
    <property type="match status" value="1"/>
</dbReference>
<feature type="transmembrane region" description="Helical" evidence="5">
    <location>
        <begin position="342"/>
        <end position="364"/>
    </location>
</feature>
<evidence type="ECO:0000313" key="7">
    <source>
        <dbReference type="EMBL" id="BCM84794.1"/>
    </source>
</evidence>
<dbReference type="InterPro" id="IPR005829">
    <property type="entry name" value="Sugar_transporter_CS"/>
</dbReference>
<proteinExistence type="predicted"/>
<dbReference type="CDD" id="cd17321">
    <property type="entry name" value="MFS_MMR_MDR_like"/>
    <property type="match status" value="1"/>
</dbReference>
<comment type="subcellular location">
    <subcellularLocation>
        <location evidence="1">Membrane</location>
        <topology evidence="1">Multi-pass membrane protein</topology>
    </subcellularLocation>
</comment>
<feature type="transmembrane region" description="Helical" evidence="5">
    <location>
        <begin position="452"/>
        <end position="474"/>
    </location>
</feature>
<feature type="transmembrane region" description="Helical" evidence="5">
    <location>
        <begin position="122"/>
        <end position="146"/>
    </location>
</feature>
<dbReference type="InterPro" id="IPR020846">
    <property type="entry name" value="MFS_dom"/>
</dbReference>
<feature type="transmembrane region" description="Helical" evidence="5">
    <location>
        <begin position="286"/>
        <end position="304"/>
    </location>
</feature>
<evidence type="ECO:0000256" key="4">
    <source>
        <dbReference type="ARBA" id="ARBA00023136"/>
    </source>
</evidence>
<dbReference type="PROSITE" id="PS00216">
    <property type="entry name" value="SUGAR_TRANSPORT_1"/>
    <property type="match status" value="1"/>
</dbReference>
<keyword evidence="2 5" id="KW-0812">Transmembrane</keyword>
<feature type="transmembrane region" description="Helical" evidence="5">
    <location>
        <begin position="316"/>
        <end position="336"/>
    </location>
</feature>
<dbReference type="InterPro" id="IPR036259">
    <property type="entry name" value="MFS_trans_sf"/>
</dbReference>
<dbReference type="KEGG" id="mind:mvi_32550"/>
<evidence type="ECO:0000259" key="6">
    <source>
        <dbReference type="PROSITE" id="PS50850"/>
    </source>
</evidence>
<dbReference type="GO" id="GO:0022857">
    <property type="term" value="F:transmembrane transporter activity"/>
    <property type="evidence" value="ECO:0007669"/>
    <property type="project" value="InterPro"/>
</dbReference>
<evidence type="ECO:0000313" key="8">
    <source>
        <dbReference type="Proteomes" id="UP000663508"/>
    </source>
</evidence>
<evidence type="ECO:0000256" key="3">
    <source>
        <dbReference type="ARBA" id="ARBA00022989"/>
    </source>
</evidence>
<evidence type="ECO:0000256" key="5">
    <source>
        <dbReference type="SAM" id="Phobius"/>
    </source>
</evidence>
<feature type="transmembrane region" description="Helical" evidence="5">
    <location>
        <begin position="253"/>
        <end position="274"/>
    </location>
</feature>
<dbReference type="AlphaFoldDB" id="A0A8H8WUV4"/>
<gene>
    <name evidence="7" type="ORF">mvi_32550</name>
</gene>
<feature type="domain" description="Major facilitator superfamily (MFS) profile" evidence="6">
    <location>
        <begin position="1"/>
        <end position="471"/>
    </location>
</feature>
<feature type="transmembrane region" description="Helical" evidence="5">
    <location>
        <begin position="183"/>
        <end position="202"/>
    </location>
</feature>
<keyword evidence="3 5" id="KW-1133">Transmembrane helix</keyword>
<evidence type="ECO:0000256" key="1">
    <source>
        <dbReference type="ARBA" id="ARBA00004141"/>
    </source>
</evidence>
<evidence type="ECO:0000256" key="2">
    <source>
        <dbReference type="ARBA" id="ARBA00022692"/>
    </source>
</evidence>
<feature type="transmembrane region" description="Helical" evidence="5">
    <location>
        <begin position="63"/>
        <end position="82"/>
    </location>
</feature>
<dbReference type="GO" id="GO:0016020">
    <property type="term" value="C:membrane"/>
    <property type="evidence" value="ECO:0007669"/>
    <property type="project" value="UniProtKB-SubCell"/>
</dbReference>
<feature type="transmembrane region" description="Helical" evidence="5">
    <location>
        <begin position="152"/>
        <end position="171"/>
    </location>
</feature>
<organism evidence="7 8">
    <name type="scientific">Methylobacterium indicum</name>
    <dbReference type="NCBI Taxonomy" id="1775910"/>
    <lineage>
        <taxon>Bacteria</taxon>
        <taxon>Pseudomonadati</taxon>
        <taxon>Pseudomonadota</taxon>
        <taxon>Alphaproteobacteria</taxon>
        <taxon>Hyphomicrobiales</taxon>
        <taxon>Methylobacteriaceae</taxon>
        <taxon>Methylobacterium</taxon>
    </lineage>
</organism>
<feature type="transmembrane region" description="Helical" evidence="5">
    <location>
        <begin position="33"/>
        <end position="51"/>
    </location>
</feature>
<name>A0A8H8WUV4_9HYPH</name>
<dbReference type="Pfam" id="PF07690">
    <property type="entry name" value="MFS_1"/>
    <property type="match status" value="1"/>
</dbReference>
<dbReference type="PANTHER" id="PTHR42718">
    <property type="entry name" value="MAJOR FACILITATOR SUPERFAMILY MULTIDRUG TRANSPORTER MFSC"/>
    <property type="match status" value="1"/>
</dbReference>
<sequence>MCLSALMLGLEISSIPAILPTLERVFPADFRELQWIMNAYTIAMTTSLMAMGALADRFGRKRIFLAGIAVFGTASLLCGLAASAPVLIAVRFLQGTSGAAMLACQIAVLSHQFRDGRERGTAFGWWGIIFGIGLGFGPLVGGAIVALTTWHWVFLVHAVLAIATAGLAQIGVEESSDPHAVRIDLAGMVTLSVAVFCLVSLITRGEVPSPNRPIALATAVVGALSFAAFVAVESRLARPMFDFRAFRIPRFSGALIGASGMNFSFWPFVIYLPIHFQAGLGLDSVGAGLALLAYTLPTLFAPPLAETLLRRHGPRLVIPLGLFTIGLGFVTMRAAMAVDPASWVALMPGCLLAGTGLGLTNTPVTNTATAALPHDRAGMASGMDMSARMISLAINIALMGVLLVQGVRADLAAQVIPIGRGDLDWLAETIAAGGLPEGIGEATARTALLHGFGWVTLYGALCAWAMAAASLVVLGCRAAPARAGQCA</sequence>
<dbReference type="InterPro" id="IPR011701">
    <property type="entry name" value="MFS"/>
</dbReference>
<dbReference type="PRINTS" id="PR01036">
    <property type="entry name" value="TCRTETB"/>
</dbReference>
<dbReference type="EMBL" id="AP024145">
    <property type="protein sequence ID" value="BCM84794.1"/>
    <property type="molecule type" value="Genomic_DNA"/>
</dbReference>
<dbReference type="SUPFAM" id="SSF103473">
    <property type="entry name" value="MFS general substrate transporter"/>
    <property type="match status" value="1"/>
</dbReference>
<feature type="transmembrane region" description="Helical" evidence="5">
    <location>
        <begin position="214"/>
        <end position="232"/>
    </location>
</feature>
<dbReference type="PANTHER" id="PTHR42718:SF49">
    <property type="entry name" value="EXPORT PROTEIN"/>
    <property type="match status" value="1"/>
</dbReference>
<protein>
    <submittedName>
        <fullName evidence="7">MFS transporter</fullName>
    </submittedName>
</protein>
<reference evidence="7" key="1">
    <citation type="submission" date="2020-11" db="EMBL/GenBank/DDBJ databases">
        <title>Complete genome sequence of a novel pathogenic Methylobacterium strain isolated from rice in Vietnam.</title>
        <authorList>
            <person name="Lai K."/>
            <person name="Okazaki S."/>
            <person name="Higashi K."/>
            <person name="Mori H."/>
            <person name="Toyoda A."/>
            <person name="Kurokawa K."/>
        </authorList>
    </citation>
    <scope>NUCLEOTIDE SEQUENCE</scope>
    <source>
        <strain evidence="7">VL1</strain>
    </source>
</reference>
<feature type="transmembrane region" description="Helical" evidence="5">
    <location>
        <begin position="88"/>
        <end position="110"/>
    </location>
</feature>
<dbReference type="Gene3D" id="1.20.1250.20">
    <property type="entry name" value="MFS general substrate transporter like domains"/>
    <property type="match status" value="1"/>
</dbReference>
<dbReference type="Gene3D" id="1.20.1720.10">
    <property type="entry name" value="Multidrug resistance protein D"/>
    <property type="match status" value="1"/>
</dbReference>
<dbReference type="Proteomes" id="UP000663508">
    <property type="component" value="Chromosome"/>
</dbReference>
<feature type="transmembrane region" description="Helical" evidence="5">
    <location>
        <begin position="385"/>
        <end position="404"/>
    </location>
</feature>
<keyword evidence="4 5" id="KW-0472">Membrane</keyword>
<accession>A0A8H8WUV4</accession>